<dbReference type="Pfam" id="PF02922">
    <property type="entry name" value="CBM_48"/>
    <property type="match status" value="1"/>
</dbReference>
<dbReference type="Gene3D" id="2.60.40.10">
    <property type="entry name" value="Immunoglobulins"/>
    <property type="match status" value="1"/>
</dbReference>
<keyword evidence="10" id="KW-0472">Membrane</keyword>
<dbReference type="Proteomes" id="UP000094463">
    <property type="component" value="Chromosome"/>
</dbReference>
<evidence type="ECO:0000313" key="12">
    <source>
        <dbReference type="EMBL" id="AOM81793.1"/>
    </source>
</evidence>
<protein>
    <recommendedName>
        <fullName evidence="7">pullulanase</fullName>
        <ecNumber evidence="7">3.2.1.41</ecNumber>
    </recommendedName>
    <alternativeName>
        <fullName evidence="8">Alpha-dextrin endo-1,6-alpha-glucosidase</fullName>
    </alternativeName>
    <alternativeName>
        <fullName evidence="9">Pullulan 6-glucanohydrolase</fullName>
    </alternativeName>
</protein>
<keyword evidence="5 12" id="KW-0326">Glycosidase</keyword>
<dbReference type="SUPFAM" id="SSF49452">
    <property type="entry name" value="Starch-binding domain-like"/>
    <property type="match status" value="1"/>
</dbReference>
<dbReference type="InterPro" id="IPR004193">
    <property type="entry name" value="Glyco_hydro_13_N"/>
</dbReference>
<dbReference type="InterPro" id="IPR013784">
    <property type="entry name" value="Carb-bd-like_fold"/>
</dbReference>
<dbReference type="GO" id="GO:0005975">
    <property type="term" value="P:carbohydrate metabolic process"/>
    <property type="evidence" value="ECO:0007669"/>
    <property type="project" value="InterPro"/>
</dbReference>
<dbReference type="InterPro" id="IPR006047">
    <property type="entry name" value="GH13_cat_dom"/>
</dbReference>
<dbReference type="Pfam" id="PF03714">
    <property type="entry name" value="PUD"/>
    <property type="match status" value="1"/>
</dbReference>
<dbReference type="CDD" id="cd10315">
    <property type="entry name" value="CBM41_pullulanase"/>
    <property type="match status" value="1"/>
</dbReference>
<dbReference type="AlphaFoldDB" id="A0A1D7QS33"/>
<evidence type="ECO:0000256" key="2">
    <source>
        <dbReference type="ARBA" id="ARBA00022729"/>
    </source>
</evidence>
<evidence type="ECO:0000256" key="5">
    <source>
        <dbReference type="ARBA" id="ARBA00023295"/>
    </source>
</evidence>
<dbReference type="Pfam" id="PF00128">
    <property type="entry name" value="Alpha-amylase"/>
    <property type="match status" value="1"/>
</dbReference>
<dbReference type="CDD" id="cd02860">
    <property type="entry name" value="E_set_Pullulanase"/>
    <property type="match status" value="1"/>
</dbReference>
<dbReference type="InterPro" id="IPR011838">
    <property type="entry name" value="Pullulan_Gpos"/>
</dbReference>
<dbReference type="PATRIC" id="fig|632773.3.peg.433"/>
<accession>A0A1D7QS33</accession>
<dbReference type="Gene3D" id="2.60.40.1110">
    <property type="match status" value="1"/>
</dbReference>
<dbReference type="CDD" id="cd11341">
    <property type="entry name" value="AmyAc_Pullulanase_LD-like"/>
    <property type="match status" value="1"/>
</dbReference>
<dbReference type="Gene3D" id="2.60.40.1180">
    <property type="entry name" value="Golgi alpha-mannosidase II"/>
    <property type="match status" value="1"/>
</dbReference>
<evidence type="ECO:0000256" key="3">
    <source>
        <dbReference type="ARBA" id="ARBA00022801"/>
    </source>
</evidence>
<dbReference type="PANTHER" id="PTHR43002">
    <property type="entry name" value="GLYCOGEN DEBRANCHING ENZYME"/>
    <property type="match status" value="1"/>
</dbReference>
<keyword evidence="10" id="KW-1133">Transmembrane helix</keyword>
<dbReference type="KEGG" id="bbev:BBEV_0399"/>
<evidence type="ECO:0000256" key="7">
    <source>
        <dbReference type="ARBA" id="ARBA00024062"/>
    </source>
</evidence>
<evidence type="ECO:0000256" key="6">
    <source>
        <dbReference type="ARBA" id="ARBA00023965"/>
    </source>
</evidence>
<gene>
    <name evidence="12" type="primary">pulA-2</name>
    <name evidence="12" type="ORF">BBEV_0399</name>
</gene>
<comment type="catalytic activity">
    <reaction evidence="6">
        <text>Hydrolysis of (1-&gt;6)-alpha-D-glucosidic linkages in pullulan, amylopectin and glycogen, and in the alpha- and beta-limit dextrins of amylopectin and glycogen.</text>
        <dbReference type="EC" id="3.2.1.41"/>
    </reaction>
</comment>
<organism evidence="12 13">
    <name type="scientific">Salisediminibacterium beveridgei</name>
    <dbReference type="NCBI Taxonomy" id="632773"/>
    <lineage>
        <taxon>Bacteria</taxon>
        <taxon>Bacillati</taxon>
        <taxon>Bacillota</taxon>
        <taxon>Bacilli</taxon>
        <taxon>Bacillales</taxon>
        <taxon>Bacillaceae</taxon>
        <taxon>Salisediminibacterium</taxon>
    </lineage>
</organism>
<reference evidence="12 13" key="1">
    <citation type="submission" date="2015-08" db="EMBL/GenBank/DDBJ databases">
        <title>The complete genome sequence of Bacillus beveridgei MLTeJB.</title>
        <authorList>
            <person name="Hanson T.E."/>
            <person name="Mesa C."/>
            <person name="Basesman S.M."/>
            <person name="Oremland R.S."/>
        </authorList>
    </citation>
    <scope>NUCLEOTIDE SEQUENCE [LARGE SCALE GENOMIC DNA]</scope>
    <source>
        <strain evidence="12 13">MLTeJB</strain>
    </source>
</reference>
<dbReference type="GO" id="GO:0051060">
    <property type="term" value="F:pullulanase activity"/>
    <property type="evidence" value="ECO:0007669"/>
    <property type="project" value="UniProtKB-EC"/>
</dbReference>
<dbReference type="InterPro" id="IPR040806">
    <property type="entry name" value="SpuA_C"/>
</dbReference>
<evidence type="ECO:0000313" key="13">
    <source>
        <dbReference type="Proteomes" id="UP000094463"/>
    </source>
</evidence>
<dbReference type="EMBL" id="CP012502">
    <property type="protein sequence ID" value="AOM81793.1"/>
    <property type="molecule type" value="Genomic_DNA"/>
</dbReference>
<evidence type="ECO:0000259" key="11">
    <source>
        <dbReference type="SMART" id="SM00642"/>
    </source>
</evidence>
<dbReference type="RefSeq" id="WP_069363932.1">
    <property type="nucleotide sequence ID" value="NZ_CP012502.1"/>
</dbReference>
<proteinExistence type="inferred from homology"/>
<dbReference type="InterPro" id="IPR014755">
    <property type="entry name" value="Cu-Rt/internalin_Ig-like"/>
</dbReference>
<dbReference type="InterPro" id="IPR013780">
    <property type="entry name" value="Glyco_hydro_b"/>
</dbReference>
<evidence type="ECO:0000256" key="8">
    <source>
        <dbReference type="ARBA" id="ARBA00029618"/>
    </source>
</evidence>
<keyword evidence="10" id="KW-0812">Transmembrane</keyword>
<dbReference type="InterPro" id="IPR014756">
    <property type="entry name" value="Ig_E-set"/>
</dbReference>
<dbReference type="NCBIfam" id="TIGR02102">
    <property type="entry name" value="pullulan_Gpos"/>
    <property type="match status" value="1"/>
</dbReference>
<evidence type="ECO:0000256" key="9">
    <source>
        <dbReference type="ARBA" id="ARBA00031076"/>
    </source>
</evidence>
<feature type="domain" description="Glycosyl hydrolase family 13 catalytic" evidence="11">
    <location>
        <begin position="381"/>
        <end position="816"/>
    </location>
</feature>
<dbReference type="STRING" id="632773.BBEV_0399"/>
<keyword evidence="3 12" id="KW-0378">Hydrolase</keyword>
<dbReference type="InterPro" id="IPR017853">
    <property type="entry name" value="GH"/>
</dbReference>
<evidence type="ECO:0000256" key="10">
    <source>
        <dbReference type="SAM" id="Phobius"/>
    </source>
</evidence>
<dbReference type="Gene3D" id="2.60.40.1220">
    <property type="match status" value="1"/>
</dbReference>
<dbReference type="SUPFAM" id="SSF81296">
    <property type="entry name" value="E set domains"/>
    <property type="match status" value="1"/>
</dbReference>
<evidence type="ECO:0000256" key="1">
    <source>
        <dbReference type="ARBA" id="ARBA00008061"/>
    </source>
</evidence>
<dbReference type="SUPFAM" id="SSF51445">
    <property type="entry name" value="(Trans)glycosidases"/>
    <property type="match status" value="1"/>
</dbReference>
<dbReference type="Gene3D" id="3.20.20.80">
    <property type="entry name" value="Glycosidases"/>
    <property type="match status" value="1"/>
</dbReference>
<dbReference type="GO" id="GO:0030246">
    <property type="term" value="F:carbohydrate binding"/>
    <property type="evidence" value="ECO:0007669"/>
    <property type="project" value="InterPro"/>
</dbReference>
<dbReference type="Pfam" id="PF18033">
    <property type="entry name" value="SpuA_C"/>
    <property type="match status" value="1"/>
</dbReference>
<feature type="transmembrane region" description="Helical" evidence="10">
    <location>
        <begin position="948"/>
        <end position="967"/>
    </location>
</feature>
<dbReference type="EC" id="3.2.1.41" evidence="7"/>
<name>A0A1D7QS33_9BACI</name>
<sequence>MTGKKMFWMIRSMIAVMVLGVLGVFAPGTLPALAEEDVPGDHLRVHFQAEEDTYGSLGLWIWDDVADPSNDWPEDALAFEDAKTGEYGAYLDVPLLEDAQQVGFLIVDRESGDQTGDMGFDQFDEYDEVFLREGDETVYTSPDFTLEIGLERAELLDEEMMELGFTATSGMTQQEILEELHVTNADGDDVELRASSIMEDERTVRVLGDFDLEQGPFVATYEEHELEVRLGWRLKDEQYAYDGDLGAALHDDGSAELKLWSPSAEAVSVILYHRDDQYEVVADDLSMEQGENGVWSVTLDEENTDVADLEGYYYHYEITHDGRSTLALDPYAPSMATWDSSDEDNNYIGKAAIVDPATIGPELDYAEIDGFEKREDAIIYELHVRDFTSDPAIEEELDSTFGTFAAFTERLDYLEELGVTHVQLLPVMSYFFSNEYERTERMMDYSSTQNNYNWGYDPHSYFSLTGMYSQNPDDPAKRIEEFKLLVDAIHERGMGVILDVVYNHTARVHIFEDLEPNYYHFMDADGTPRVSFGGGRLGTTHEMARRILVDSIMHWVEEYKVDGFRFDMMGDHDAESIQIAYDKAKEANPNLVMIGEGWRTFVGDEGHGDVQPADQDWMRDTESVGSFSDDFRNELKSGFGSEGEPRFITGGARDIQRIYGNLTADPDNFMASNPGDVVPYIAAHDNLTLHDVIAQSIQKDPKDHAEEIHERIRLGNLMVLTAQGTAFLHGGQEYGRTKQFRHEDFVDEVAEDDAPYKSTFMTDQDGNPFDYPYFIHDSYDATDAVNLFDWSKVTDEENHPENVTTKNFTQGMIHLRRSTDAFTHGTLDEVSEHVSLLEVPEVADEDLAIAYRAENGAGTEVYYVFLNADDEARTFTAGRDLSGAEVLVDKNQAGVEAIAEPNGVSATSEAVTLEPLTATVLKTDGTEQVSAAGTEGEVSDGDAAGSGIPWWLIGLVTAGIAVIGYVMEKKYRK</sequence>
<dbReference type="InterPro" id="IPR013783">
    <property type="entry name" value="Ig-like_fold"/>
</dbReference>
<comment type="similarity">
    <text evidence="1">Belongs to the glycosyl hydrolase 13 family.</text>
</comment>
<evidence type="ECO:0000256" key="4">
    <source>
        <dbReference type="ARBA" id="ARBA00022837"/>
    </source>
</evidence>
<keyword evidence="2" id="KW-0732">Signal</keyword>
<keyword evidence="13" id="KW-1185">Reference proteome</keyword>
<keyword evidence="4" id="KW-0106">Calcium</keyword>
<dbReference type="SMART" id="SM00642">
    <property type="entry name" value="Aamy"/>
    <property type="match status" value="1"/>
</dbReference>
<dbReference type="InterPro" id="IPR005323">
    <property type="entry name" value="CBM41_pullulanase"/>
</dbReference>